<evidence type="ECO:0000313" key="2">
    <source>
        <dbReference type="EMBL" id="QGZ16367.1"/>
    </source>
</evidence>
<keyword evidence="3" id="KW-1185">Reference proteome</keyword>
<reference evidence="2 3" key="1">
    <citation type="submission" date="2019-11" db="EMBL/GenBank/DDBJ databases">
        <title>Characterization of a new Erwinia amylovora bacteriophage.</title>
        <authorList>
            <person name="Valentovich L.N."/>
            <person name="Akhremchuk A.E."/>
            <person name="Besarab N.V."/>
            <person name="Lagonenko A.L."/>
        </authorList>
    </citation>
    <scope>NUCLEOTIDE SEQUENCE [LARGE SCALE GENOMIC DNA]</scope>
</reference>
<dbReference type="EMBL" id="MN732867">
    <property type="protein sequence ID" value="QGZ16367.1"/>
    <property type="molecule type" value="Genomic_DNA"/>
</dbReference>
<evidence type="ECO:0000256" key="1">
    <source>
        <dbReference type="SAM" id="Phobius"/>
    </source>
</evidence>
<keyword evidence="1" id="KW-0472">Membrane</keyword>
<sequence length="58" mass="7001">MLTFLWFLVGTFFGCFYLKNLNWRVDAMDVMAAFFIMVGWPIYFFGILVMRLFNGDWK</sequence>
<keyword evidence="1" id="KW-0812">Transmembrane</keyword>
<accession>A0A6B9JII0</accession>
<organism evidence="2 3">
    <name type="scientific">Erwinia phage Hena1</name>
    <dbReference type="NCBI Taxonomy" id="2678601"/>
    <lineage>
        <taxon>Viruses</taxon>
        <taxon>Duplodnaviria</taxon>
        <taxon>Heunggongvirae</taxon>
        <taxon>Uroviricota</taxon>
        <taxon>Caudoviricetes</taxon>
        <taxon>Vequintavirinae</taxon>
        <taxon>Henunavirus</taxon>
        <taxon>Henunavirus hena1</taxon>
    </lineage>
</organism>
<gene>
    <name evidence="2" type="ORF">Hena1_02170</name>
</gene>
<proteinExistence type="predicted"/>
<name>A0A6B9JII0_9CAUD</name>
<evidence type="ECO:0000313" key="3">
    <source>
        <dbReference type="Proteomes" id="UP000433183"/>
    </source>
</evidence>
<protein>
    <submittedName>
        <fullName evidence="2">Putative membrane protein</fullName>
    </submittedName>
</protein>
<feature type="transmembrane region" description="Helical" evidence="1">
    <location>
        <begin position="30"/>
        <end position="53"/>
    </location>
</feature>
<dbReference type="Proteomes" id="UP000433183">
    <property type="component" value="Segment"/>
</dbReference>
<keyword evidence="1" id="KW-1133">Transmembrane helix</keyword>